<dbReference type="PROSITE" id="PS50977">
    <property type="entry name" value="HTH_TETR_2"/>
    <property type="match status" value="1"/>
</dbReference>
<protein>
    <submittedName>
        <fullName evidence="6">TetR/AcrR family transcriptional regulator</fullName>
    </submittedName>
</protein>
<evidence type="ECO:0000256" key="3">
    <source>
        <dbReference type="ARBA" id="ARBA00023163"/>
    </source>
</evidence>
<keyword evidence="2 4" id="KW-0238">DNA-binding</keyword>
<dbReference type="InterPro" id="IPR001647">
    <property type="entry name" value="HTH_TetR"/>
</dbReference>
<dbReference type="Gene3D" id="1.10.10.60">
    <property type="entry name" value="Homeodomain-like"/>
    <property type="match status" value="1"/>
</dbReference>
<sequence>MAEDDGLRARKKRETRQLISDVATALFIERGFDAVTIAEIAEMANVSKVTVFNYFPRKEDLFFDREQEMRDVACNALARRARGQSPLTVLCDLARELVDGEHPFAKFTDGVSQFWSTVEASPALRARAREMRDEFEADLAAMLADAAGARKDDPAARILAGGVLTGWILAYAEALRRQRRGDAEPKVRATFFKRLERALAIVRNGTKGTPYG</sequence>
<evidence type="ECO:0000313" key="6">
    <source>
        <dbReference type="EMBL" id="WXB05994.1"/>
    </source>
</evidence>
<dbReference type="Gene3D" id="1.10.357.10">
    <property type="entry name" value="Tetracycline Repressor, domain 2"/>
    <property type="match status" value="1"/>
</dbReference>
<dbReference type="PRINTS" id="PR00455">
    <property type="entry name" value="HTHTETR"/>
</dbReference>
<dbReference type="InterPro" id="IPR050109">
    <property type="entry name" value="HTH-type_TetR-like_transc_reg"/>
</dbReference>
<accession>A0ABZ2L4X1</accession>
<keyword evidence="1" id="KW-0805">Transcription regulation</keyword>
<name>A0ABZ2L4X1_9BACT</name>
<evidence type="ECO:0000256" key="1">
    <source>
        <dbReference type="ARBA" id="ARBA00023015"/>
    </source>
</evidence>
<evidence type="ECO:0000259" key="5">
    <source>
        <dbReference type="PROSITE" id="PS50977"/>
    </source>
</evidence>
<proteinExistence type="predicted"/>
<dbReference type="RefSeq" id="WP_394835643.1">
    <property type="nucleotide sequence ID" value="NZ_CP089929.1"/>
</dbReference>
<reference evidence="6" key="1">
    <citation type="submission" date="2021-12" db="EMBL/GenBank/DDBJ databases">
        <title>Discovery of the Pendulisporaceae a myxobacterial family with distinct sporulation behavior and unique specialized metabolism.</title>
        <authorList>
            <person name="Garcia R."/>
            <person name="Popoff A."/>
            <person name="Bader C.D."/>
            <person name="Loehr J."/>
            <person name="Walesch S."/>
            <person name="Walt C."/>
            <person name="Boldt J."/>
            <person name="Bunk B."/>
            <person name="Haeckl F.J.F.P.J."/>
            <person name="Gunesch A.P."/>
            <person name="Birkelbach J."/>
            <person name="Nuebel U."/>
            <person name="Pietschmann T."/>
            <person name="Bach T."/>
            <person name="Mueller R."/>
        </authorList>
    </citation>
    <scope>NUCLEOTIDE SEQUENCE</scope>
    <source>
        <strain evidence="6">MSr11367</strain>
    </source>
</reference>
<gene>
    <name evidence="6" type="ORF">LVJ94_01780</name>
</gene>
<dbReference type="Proteomes" id="UP001374803">
    <property type="component" value="Chromosome"/>
</dbReference>
<dbReference type="PANTHER" id="PTHR30055">
    <property type="entry name" value="HTH-TYPE TRANSCRIPTIONAL REGULATOR RUTR"/>
    <property type="match status" value="1"/>
</dbReference>
<evidence type="ECO:0000256" key="2">
    <source>
        <dbReference type="ARBA" id="ARBA00023125"/>
    </source>
</evidence>
<dbReference type="SUPFAM" id="SSF46689">
    <property type="entry name" value="Homeodomain-like"/>
    <property type="match status" value="1"/>
</dbReference>
<evidence type="ECO:0000313" key="7">
    <source>
        <dbReference type="Proteomes" id="UP001374803"/>
    </source>
</evidence>
<keyword evidence="3" id="KW-0804">Transcription</keyword>
<dbReference type="Pfam" id="PF00440">
    <property type="entry name" value="TetR_N"/>
    <property type="match status" value="1"/>
</dbReference>
<evidence type="ECO:0000256" key="4">
    <source>
        <dbReference type="PROSITE-ProRule" id="PRU00335"/>
    </source>
</evidence>
<organism evidence="6 7">
    <name type="scientific">Pendulispora rubella</name>
    <dbReference type="NCBI Taxonomy" id="2741070"/>
    <lineage>
        <taxon>Bacteria</taxon>
        <taxon>Pseudomonadati</taxon>
        <taxon>Myxococcota</taxon>
        <taxon>Myxococcia</taxon>
        <taxon>Myxococcales</taxon>
        <taxon>Sorangiineae</taxon>
        <taxon>Pendulisporaceae</taxon>
        <taxon>Pendulispora</taxon>
    </lineage>
</organism>
<feature type="DNA-binding region" description="H-T-H motif" evidence="4">
    <location>
        <begin position="36"/>
        <end position="55"/>
    </location>
</feature>
<keyword evidence="7" id="KW-1185">Reference proteome</keyword>
<dbReference type="PANTHER" id="PTHR30055:SF234">
    <property type="entry name" value="HTH-TYPE TRANSCRIPTIONAL REGULATOR BETI"/>
    <property type="match status" value="1"/>
</dbReference>
<dbReference type="EMBL" id="CP089983">
    <property type="protein sequence ID" value="WXB05994.1"/>
    <property type="molecule type" value="Genomic_DNA"/>
</dbReference>
<feature type="domain" description="HTH tetR-type" evidence="5">
    <location>
        <begin position="13"/>
        <end position="73"/>
    </location>
</feature>
<dbReference type="InterPro" id="IPR009057">
    <property type="entry name" value="Homeodomain-like_sf"/>
</dbReference>